<dbReference type="InterPro" id="IPR013968">
    <property type="entry name" value="PKS_KR"/>
</dbReference>
<dbReference type="InterPro" id="IPR036736">
    <property type="entry name" value="ACP-like_sf"/>
</dbReference>
<dbReference type="InterPro" id="IPR049551">
    <property type="entry name" value="PKS_DH_C"/>
</dbReference>
<sequence length="1770" mass="189504">MNKPSAPRPSSSLKKAVFTLCSQSAARADRRAEPIAVIGLACRVPGADTADGFWQLLAAQRDAVEEIPSDRWDNAAWYHPDPQMPGKLATRWGGVIAAEAFDHDFFGISLEEARQMDPQQRIFLEVAWEALEDAGLTQQDLAGSQTGVFVGAVNYNGDYARRVFSDIHRINAFSGPGVANSVLSGRLAYLYDLKGPNITIDTACSSSLVALHLACQSLRQRECDRAIAGGVNVITAPEFTLATSRMNLMAADGRCKPFDAAADGIVRSDGCGAVVLKRLSDAQRAEDRILAVIRGSAINQDGRTNGLTAPSGHAQTALIKQALSRAQTAPEDIGYIEAHGTGTRLGDPIEIAAISDALGEQAERYPCYVGSLKGNVGHCEAAAGILSFIKVALSLQHGAIPPQVHLKDVNPHIDLSRRRVIFPTTLTPWPVANGLPQCAGVSSFGWSGTNAHVIVAPAPACIAEEKPRPTALILPLSAASAPALQQQARRFADLLSQQDSTQTRASADLCFTAATGRTHHPYRRAFVADNAAGLACAITRWLETGQPLAKGASGGLAVIFSGQGEQWPGMVDELMACEPVFREGMLRCDDEVRRLAGWSVLEAIRAGSSVDLSATAIAQPCIVSIQTSLFSLLAGWGIQPAAVAGHSVGEFSAACCGGVLTLEQTLAAVIARGRIMEAIRSDGQMIAVAATEEQLLSLLKECAGVTVAAQNSPKSTVLSLDATQADKIKTLLDGAGLAVFPVNPHYAFHGPQIEPLSDPLLAAFKYLQPADSPMIVASTTRGEIIEGSRMDAHYWVANARRPVRFATAIACLLDAGMDDFLEIGPGATLTPHINHCVIKAGRTARAAGLLPRGRTQYPALLDCAARLYSSGHELHWRGLMKGCGKLVSLPPPPWRHTPCWLPLTTIAGPAASLAGEAQAPALEHLSFRAEWGGKAQPLLADHCMFGNLVVPGAVHIAVIATHLNRYLQTHDFTLANLVFIRPLILKSDDSAMATLAFGPRHKNVDAVDFTLDAADGRGQGRSPLSRGTINLRADGDNQESPPQRLSERVILLERQNVNAFYQRAHAAGLELGPSFRWLNELWCDAVAGRSCFTLGNEGDDPADPPLALSPGLMDACFQAMFAAFWRLFPQSDLFIPLSVDHLRVKQQLTAPLWGEAILASSLKADVETLCGDIRLYSDDGACVACFQRVTLKRVRAASLTPLSTGPSSALYRFEWDGLPLPPPAAAPRLTNCTVIARDGDDARAFAQAMTTAGVSSAIITPKEDELSAAHFTDLAGTVIYLAGCGDECETFTAREWLDHQIQAFGDLKRIADISAQTATHRQLRVWAVTLTRSEDHCCDLGGAVVWGLGRTIAKEYPSIWGGLLALPVRALAGEGGIEPLPALLASVARVPEYRLRAGQVYGRRMIPLKQDPAPLPLRRDGSYLITGGCGETGRMLAERLFSQGAGGVMLLGRSALTPELIRLARDYKQRALHLRLFQGDVARPEDIDAALRAMDRFMPPLVGVFHLAGVLADAPLAKTTEEKALRVFRPKICGAWNLHRATINRKLEIFTLFSSVSSIIGIPGQGAYAAANAFMEALARYRIVKGLPATAISWGPWGGGMTARLDPAQQRRFTEAGLGLLDPGEVMAWSGRCQPQTVVHPIVADINAPDLEKWLGRGTTFHEFPCGDARQAPDTPDIVSSVTSLPSSEARQAAVLQYLLREIGKMANLGPLRGDMPLHSLRLDSLTAVAIVQNIRGQTGLPIPIALLFDSDDLHEAAVKLGCILCPDVE</sequence>
<comment type="similarity">
    <text evidence="2">Belongs to the short-chain dehydrogenases/reductases (SDR) family.</text>
</comment>
<evidence type="ECO:0000256" key="6">
    <source>
        <dbReference type="ARBA" id="ARBA00054155"/>
    </source>
</evidence>
<comment type="caution">
    <text evidence="11">The sequence shown here is derived from an EMBL/GenBank/DDBJ whole genome shotgun (WGS) entry which is preliminary data.</text>
</comment>
<feature type="region of interest" description="C-terminal hotdog fold" evidence="7">
    <location>
        <begin position="1050"/>
        <end position="1200"/>
    </location>
</feature>
<dbReference type="CDD" id="cd08955">
    <property type="entry name" value="KR_2_FAS_SDR_x"/>
    <property type="match status" value="1"/>
</dbReference>
<dbReference type="Proteomes" id="UP000294555">
    <property type="component" value="Unassembled WGS sequence"/>
</dbReference>
<dbReference type="SUPFAM" id="SSF52151">
    <property type="entry name" value="FabD/lysophospholipase-like"/>
    <property type="match status" value="1"/>
</dbReference>
<comment type="function">
    <text evidence="6">Involved in production of the polyketide antibiotic thailandamide.</text>
</comment>
<feature type="domain" description="PKS/mFAS DH" evidence="10">
    <location>
        <begin position="904"/>
        <end position="1200"/>
    </location>
</feature>
<dbReference type="Pfam" id="PF00550">
    <property type="entry name" value="PP-binding"/>
    <property type="match status" value="1"/>
</dbReference>
<evidence type="ECO:0000256" key="7">
    <source>
        <dbReference type="PROSITE-ProRule" id="PRU01363"/>
    </source>
</evidence>
<feature type="active site" description="Proton acceptor; for dehydratase activity" evidence="7">
    <location>
        <position position="942"/>
    </location>
</feature>
<dbReference type="Gene3D" id="1.10.1200.10">
    <property type="entry name" value="ACP-like"/>
    <property type="match status" value="1"/>
</dbReference>
<dbReference type="InterPro" id="IPR049900">
    <property type="entry name" value="PKS_mFAS_DH"/>
</dbReference>
<evidence type="ECO:0000256" key="2">
    <source>
        <dbReference type="ARBA" id="ARBA00006484"/>
    </source>
</evidence>
<dbReference type="SMART" id="SM00826">
    <property type="entry name" value="PKS_DH"/>
    <property type="match status" value="1"/>
</dbReference>
<dbReference type="InterPro" id="IPR014043">
    <property type="entry name" value="Acyl_transferase_dom"/>
</dbReference>
<dbReference type="Pfam" id="PF14765">
    <property type="entry name" value="PS-DH"/>
    <property type="match status" value="1"/>
</dbReference>
<feature type="region of interest" description="N-terminal hotdog fold" evidence="7">
    <location>
        <begin position="904"/>
        <end position="1036"/>
    </location>
</feature>
<dbReference type="SMART" id="SM00825">
    <property type="entry name" value="PKS_KS"/>
    <property type="match status" value="1"/>
</dbReference>
<evidence type="ECO:0000313" key="12">
    <source>
        <dbReference type="Proteomes" id="UP000294555"/>
    </source>
</evidence>
<gene>
    <name evidence="11" type="ORF">EZJ58_0820</name>
</gene>
<dbReference type="InterPro" id="IPR009081">
    <property type="entry name" value="PP-bd_ACP"/>
</dbReference>
<evidence type="ECO:0000256" key="1">
    <source>
        <dbReference type="ARBA" id="ARBA00005194"/>
    </source>
</evidence>
<dbReference type="GO" id="GO:0004312">
    <property type="term" value="F:fatty acid synthase activity"/>
    <property type="evidence" value="ECO:0007669"/>
    <property type="project" value="TreeGrafter"/>
</dbReference>
<dbReference type="InterPro" id="IPR049552">
    <property type="entry name" value="PKS_DH_N"/>
</dbReference>
<dbReference type="PROSITE" id="PS00606">
    <property type="entry name" value="KS3_1"/>
    <property type="match status" value="1"/>
</dbReference>
<dbReference type="InterPro" id="IPR001227">
    <property type="entry name" value="Ac_transferase_dom_sf"/>
</dbReference>
<dbReference type="PROSITE" id="PS52019">
    <property type="entry name" value="PKS_MFAS_DH"/>
    <property type="match status" value="1"/>
</dbReference>
<dbReference type="PROSITE" id="PS52004">
    <property type="entry name" value="KS3_2"/>
    <property type="match status" value="1"/>
</dbReference>
<dbReference type="GO" id="GO:0006633">
    <property type="term" value="P:fatty acid biosynthetic process"/>
    <property type="evidence" value="ECO:0007669"/>
    <property type="project" value="UniProtKB-UniPathway"/>
</dbReference>
<organism evidence="11 12">
    <name type="scientific">Sodalis ligni</name>
    <dbReference type="NCBI Taxonomy" id="2697027"/>
    <lineage>
        <taxon>Bacteria</taxon>
        <taxon>Pseudomonadati</taxon>
        <taxon>Pseudomonadota</taxon>
        <taxon>Gammaproteobacteria</taxon>
        <taxon>Enterobacterales</taxon>
        <taxon>Bruguierivoracaceae</taxon>
        <taxon>Sodalis</taxon>
    </lineage>
</organism>
<evidence type="ECO:0000256" key="8">
    <source>
        <dbReference type="SAM" id="MobiDB-lite"/>
    </source>
</evidence>
<reference evidence="11 12" key="1">
    <citation type="submission" date="2019-02" db="EMBL/GenBank/DDBJ databases">
        <title>Investigation of anaerobic lignin degradation for improved lignocellulosic biofuels.</title>
        <authorList>
            <person name="Deangelis K."/>
        </authorList>
    </citation>
    <scope>NUCLEOTIDE SEQUENCE [LARGE SCALE GENOMIC DNA]</scope>
    <source>
        <strain evidence="11 12">159R</strain>
    </source>
</reference>
<dbReference type="Gene3D" id="3.40.50.720">
    <property type="entry name" value="NAD(P)-binding Rossmann-like Domain"/>
    <property type="match status" value="1"/>
</dbReference>
<keyword evidence="12" id="KW-1185">Reference proteome</keyword>
<dbReference type="SMART" id="SM00827">
    <property type="entry name" value="PKS_AT"/>
    <property type="match status" value="1"/>
</dbReference>
<dbReference type="InterPro" id="IPR020807">
    <property type="entry name" value="PKS_DH"/>
</dbReference>
<dbReference type="Pfam" id="PF00698">
    <property type="entry name" value="Acyl_transf_1"/>
    <property type="match status" value="1"/>
</dbReference>
<dbReference type="Pfam" id="PF21089">
    <property type="entry name" value="PKS_DH_N"/>
    <property type="match status" value="1"/>
</dbReference>
<dbReference type="FunFam" id="3.40.47.10:FF:000019">
    <property type="entry name" value="Polyketide synthase type I"/>
    <property type="match status" value="1"/>
</dbReference>
<dbReference type="Pfam" id="PF00109">
    <property type="entry name" value="ketoacyl-synt"/>
    <property type="match status" value="1"/>
</dbReference>
<dbReference type="PANTHER" id="PTHR43775">
    <property type="entry name" value="FATTY ACID SYNTHASE"/>
    <property type="match status" value="1"/>
</dbReference>
<dbReference type="InterPro" id="IPR014030">
    <property type="entry name" value="Ketoacyl_synth_N"/>
</dbReference>
<keyword evidence="5" id="KW-0808">Transferase</keyword>
<dbReference type="Gene3D" id="3.40.366.10">
    <property type="entry name" value="Malonyl-Coenzyme A Acyl Carrier Protein, domain 2"/>
    <property type="match status" value="1"/>
</dbReference>
<dbReference type="Gene3D" id="3.30.70.3290">
    <property type="match status" value="1"/>
</dbReference>
<dbReference type="SUPFAM" id="SSF51735">
    <property type="entry name" value="NAD(P)-binding Rossmann-fold domains"/>
    <property type="match status" value="2"/>
</dbReference>
<dbReference type="UniPathway" id="UPA00094"/>
<dbReference type="RefSeq" id="WP_132921714.1">
    <property type="nucleotide sequence ID" value="NZ_SJOI01000001.1"/>
</dbReference>
<dbReference type="InterPro" id="IPR016039">
    <property type="entry name" value="Thiolase-like"/>
</dbReference>
<dbReference type="PANTHER" id="PTHR43775:SF37">
    <property type="entry name" value="SI:DKEY-61P9.11"/>
    <property type="match status" value="1"/>
</dbReference>
<evidence type="ECO:0000256" key="5">
    <source>
        <dbReference type="ARBA" id="ARBA00022679"/>
    </source>
</evidence>
<proteinExistence type="inferred from homology"/>
<dbReference type="Gene3D" id="3.10.129.110">
    <property type="entry name" value="Polyketide synthase dehydratase"/>
    <property type="match status" value="1"/>
</dbReference>
<dbReference type="Pfam" id="PF02801">
    <property type="entry name" value="Ketoacyl-synt_C"/>
    <property type="match status" value="1"/>
</dbReference>
<evidence type="ECO:0000256" key="4">
    <source>
        <dbReference type="ARBA" id="ARBA00022553"/>
    </source>
</evidence>
<dbReference type="InterPro" id="IPR036291">
    <property type="entry name" value="NAD(P)-bd_dom_sf"/>
</dbReference>
<evidence type="ECO:0000259" key="9">
    <source>
        <dbReference type="PROSITE" id="PS52004"/>
    </source>
</evidence>
<comment type="pathway">
    <text evidence="1">Lipid metabolism; fatty acid biosynthesis.</text>
</comment>
<dbReference type="SMART" id="SM00822">
    <property type="entry name" value="PKS_KR"/>
    <property type="match status" value="1"/>
</dbReference>
<dbReference type="SUPFAM" id="SSF47336">
    <property type="entry name" value="ACP-like"/>
    <property type="match status" value="1"/>
</dbReference>
<dbReference type="Pfam" id="PF08659">
    <property type="entry name" value="KR"/>
    <property type="match status" value="1"/>
</dbReference>
<evidence type="ECO:0000256" key="3">
    <source>
        <dbReference type="ARBA" id="ARBA00022450"/>
    </source>
</evidence>
<protein>
    <submittedName>
        <fullName evidence="11">Myxalamid-type polyketide synthase MxaE and MxaD</fullName>
    </submittedName>
</protein>
<feature type="domain" description="Ketosynthase family 3 (KS3)" evidence="9">
    <location>
        <begin position="32"/>
        <end position="457"/>
    </location>
</feature>
<dbReference type="InterPro" id="IPR016036">
    <property type="entry name" value="Malonyl_transacylase_ACP-bd"/>
</dbReference>
<evidence type="ECO:0000259" key="10">
    <source>
        <dbReference type="PROSITE" id="PS52019"/>
    </source>
</evidence>
<feature type="active site" description="Proton donor; for dehydratase activity" evidence="7">
    <location>
        <position position="1114"/>
    </location>
</feature>
<dbReference type="Gene3D" id="3.40.47.10">
    <property type="match status" value="1"/>
</dbReference>
<dbReference type="InterPro" id="IPR057326">
    <property type="entry name" value="KR_dom"/>
</dbReference>
<keyword evidence="3" id="KW-0596">Phosphopantetheine</keyword>
<dbReference type="InterPro" id="IPR050091">
    <property type="entry name" value="PKS_NRPS_Biosynth_Enz"/>
</dbReference>
<dbReference type="SUPFAM" id="SSF55048">
    <property type="entry name" value="Probable ACP-binding domain of malonyl-CoA ACP transacylase"/>
    <property type="match status" value="1"/>
</dbReference>
<dbReference type="Pfam" id="PF22621">
    <property type="entry name" value="CurL-like_PKS_C"/>
    <property type="match status" value="1"/>
</dbReference>
<dbReference type="InterPro" id="IPR042104">
    <property type="entry name" value="PKS_dehydratase_sf"/>
</dbReference>
<evidence type="ECO:0000313" key="11">
    <source>
        <dbReference type="EMBL" id="TCL02786.1"/>
    </source>
</evidence>
<dbReference type="GO" id="GO:0004315">
    <property type="term" value="F:3-oxoacyl-[acyl-carrier-protein] synthase activity"/>
    <property type="evidence" value="ECO:0007669"/>
    <property type="project" value="InterPro"/>
</dbReference>
<name>A0A4R1NDV0_9GAMM</name>
<dbReference type="InterPro" id="IPR018201">
    <property type="entry name" value="Ketoacyl_synth_AS"/>
</dbReference>
<dbReference type="OrthoDB" id="6437095at2"/>
<dbReference type="InterPro" id="IPR020841">
    <property type="entry name" value="PKS_Beta-ketoAc_synthase_dom"/>
</dbReference>
<dbReference type="SUPFAM" id="SSF53901">
    <property type="entry name" value="Thiolase-like"/>
    <property type="match status" value="1"/>
</dbReference>
<dbReference type="InterPro" id="IPR016035">
    <property type="entry name" value="Acyl_Trfase/lysoPLipase"/>
</dbReference>
<dbReference type="InterPro" id="IPR014031">
    <property type="entry name" value="Ketoacyl_synth_C"/>
</dbReference>
<accession>A0A4R1NDV0</accession>
<dbReference type="CDD" id="cd00833">
    <property type="entry name" value="PKS"/>
    <property type="match status" value="1"/>
</dbReference>
<feature type="region of interest" description="Disordered" evidence="8">
    <location>
        <begin position="1018"/>
        <end position="1043"/>
    </location>
</feature>
<dbReference type="EMBL" id="SJOI01000001">
    <property type="protein sequence ID" value="TCL02786.1"/>
    <property type="molecule type" value="Genomic_DNA"/>
</dbReference>
<keyword evidence="4" id="KW-0597">Phosphoprotein</keyword>